<dbReference type="EMBL" id="HE965806">
    <property type="protein sequence ID" value="CCJ53035.1"/>
    <property type="molecule type" value="Genomic_DNA"/>
</dbReference>
<reference evidence="1 2" key="1">
    <citation type="journal article" date="2012" name="BMC Genomics">
        <title>Comparative genomics of the classical Bordetella subspecies: the evolution and exchange of virulence-associated diversity amongst closely related pathogens.</title>
        <authorList>
            <person name="Park J."/>
            <person name="Zhang Y."/>
            <person name="Buboltz A.M."/>
            <person name="Zhang X."/>
            <person name="Schuster S.C."/>
            <person name="Ahuja U."/>
            <person name="Liu M."/>
            <person name="Miller J.F."/>
            <person name="Sebaihia M."/>
            <person name="Bentley S.D."/>
            <person name="Parkhill J."/>
            <person name="Harvill E.T."/>
        </authorList>
    </citation>
    <scope>NUCLEOTIDE SEQUENCE [LARGE SCALE GENOMIC DNA]</scope>
    <source>
        <strain evidence="1 2">253</strain>
    </source>
</reference>
<evidence type="ECO:0000313" key="2">
    <source>
        <dbReference type="Proteomes" id="UP000007564"/>
    </source>
</evidence>
<dbReference type="KEGG" id="bbh:BN112_1117"/>
<dbReference type="InterPro" id="IPR007420">
    <property type="entry name" value="DUF465"/>
</dbReference>
<dbReference type="AlphaFoldDB" id="A0A0C6P0W1"/>
<dbReference type="HOGENOM" id="CLU_165482_2_0_4"/>
<dbReference type="Proteomes" id="UP000007564">
    <property type="component" value="Chromosome"/>
</dbReference>
<sequence>MFPEYRDLISRLKNDDPHFSRLYDKHNNLDQHIQDIEAGRATGTSLDIEKLKKEKLHLKDQIYAILKNGA</sequence>
<dbReference type="OrthoDB" id="5616367at2"/>
<gene>
    <name evidence="1" type="ORF">BN112_1117</name>
</gene>
<dbReference type="RefSeq" id="WP_003810411.1">
    <property type="nucleotide sequence ID" value="NC_019382.1"/>
</dbReference>
<accession>A0A0C6P0W1</accession>
<protein>
    <recommendedName>
        <fullName evidence="3">DUF465 domain-containing protein</fullName>
    </recommendedName>
</protein>
<organism evidence="1 2">
    <name type="scientific">Bordetella bronchiseptica 253</name>
    <dbReference type="NCBI Taxonomy" id="568707"/>
    <lineage>
        <taxon>Bacteria</taxon>
        <taxon>Pseudomonadati</taxon>
        <taxon>Pseudomonadota</taxon>
        <taxon>Betaproteobacteria</taxon>
        <taxon>Burkholderiales</taxon>
        <taxon>Alcaligenaceae</taxon>
        <taxon>Bordetella</taxon>
    </lineage>
</organism>
<name>A0A0C6P0W1_BORBO</name>
<dbReference type="Pfam" id="PF04325">
    <property type="entry name" value="DUF465"/>
    <property type="match status" value="1"/>
</dbReference>
<evidence type="ECO:0000313" key="1">
    <source>
        <dbReference type="EMBL" id="CCJ53035.1"/>
    </source>
</evidence>
<proteinExistence type="predicted"/>
<dbReference type="InterPro" id="IPR038444">
    <property type="entry name" value="DUF465_sf"/>
</dbReference>
<dbReference type="GeneID" id="56479429"/>
<dbReference type="Gene3D" id="6.10.280.50">
    <property type="match status" value="1"/>
</dbReference>
<evidence type="ECO:0008006" key="3">
    <source>
        <dbReference type="Google" id="ProtNLM"/>
    </source>
</evidence>